<sequence length="97" mass="10133">MKLLATLALAALALTQVSANNTGNKCHPVKCYTDKVPPPGCKPYEPCAAVLVPVTVCPTTCGKPLPKGCAERCKPCPPGKVCAEICECESVCPKPKH</sequence>
<dbReference type="Proteomes" id="UP001140217">
    <property type="component" value="Unassembled WGS sequence"/>
</dbReference>
<dbReference type="EMBL" id="JANBUL010000167">
    <property type="protein sequence ID" value="KAJ2779692.1"/>
    <property type="molecule type" value="Genomic_DNA"/>
</dbReference>
<keyword evidence="1" id="KW-0732">Signal</keyword>
<dbReference type="OrthoDB" id="10605927at2759"/>
<gene>
    <name evidence="2" type="ORF">H4R18_003868</name>
</gene>
<feature type="signal peptide" evidence="1">
    <location>
        <begin position="1"/>
        <end position="19"/>
    </location>
</feature>
<feature type="chain" id="PRO_5040804989" evidence="1">
    <location>
        <begin position="20"/>
        <end position="97"/>
    </location>
</feature>
<dbReference type="AlphaFoldDB" id="A0A9W8H7D5"/>
<proteinExistence type="predicted"/>
<keyword evidence="3" id="KW-1185">Reference proteome</keyword>
<accession>A0A9W8H7D5</accession>
<evidence type="ECO:0000313" key="3">
    <source>
        <dbReference type="Proteomes" id="UP001140217"/>
    </source>
</evidence>
<protein>
    <submittedName>
        <fullName evidence="2">Uncharacterized protein</fullName>
    </submittedName>
</protein>
<reference evidence="2" key="1">
    <citation type="submission" date="2022-07" db="EMBL/GenBank/DDBJ databases">
        <title>Phylogenomic reconstructions and comparative analyses of Kickxellomycotina fungi.</title>
        <authorList>
            <person name="Reynolds N.K."/>
            <person name="Stajich J.E."/>
            <person name="Barry K."/>
            <person name="Grigoriev I.V."/>
            <person name="Crous P."/>
            <person name="Smith M.E."/>
        </authorList>
    </citation>
    <scope>NUCLEOTIDE SEQUENCE</scope>
    <source>
        <strain evidence="2">NBRC 105414</strain>
    </source>
</reference>
<evidence type="ECO:0000313" key="2">
    <source>
        <dbReference type="EMBL" id="KAJ2779692.1"/>
    </source>
</evidence>
<name>A0A9W8H7D5_9FUNG</name>
<comment type="caution">
    <text evidence="2">The sequence shown here is derived from an EMBL/GenBank/DDBJ whole genome shotgun (WGS) entry which is preliminary data.</text>
</comment>
<organism evidence="2 3">
    <name type="scientific">Coemansia javaensis</name>
    <dbReference type="NCBI Taxonomy" id="2761396"/>
    <lineage>
        <taxon>Eukaryota</taxon>
        <taxon>Fungi</taxon>
        <taxon>Fungi incertae sedis</taxon>
        <taxon>Zoopagomycota</taxon>
        <taxon>Kickxellomycotina</taxon>
        <taxon>Kickxellomycetes</taxon>
        <taxon>Kickxellales</taxon>
        <taxon>Kickxellaceae</taxon>
        <taxon>Coemansia</taxon>
    </lineage>
</organism>
<evidence type="ECO:0000256" key="1">
    <source>
        <dbReference type="SAM" id="SignalP"/>
    </source>
</evidence>